<evidence type="ECO:0000313" key="2">
    <source>
        <dbReference type="Proteomes" id="UP000190188"/>
    </source>
</evidence>
<accession>A0A1T2XFK4</accession>
<reference evidence="1 2" key="1">
    <citation type="submission" date="2017-01" db="EMBL/GenBank/DDBJ databases">
        <title>Genome analysis of Paenibacillus selenitrireducens ES3-24.</title>
        <authorList>
            <person name="Xu D."/>
            <person name="Yao R."/>
            <person name="Zheng S."/>
        </authorList>
    </citation>
    <scope>NUCLEOTIDE SEQUENCE [LARGE SCALE GENOMIC DNA]</scope>
    <source>
        <strain evidence="1 2">ES3-24</strain>
    </source>
</reference>
<dbReference type="InterPro" id="IPR035709">
    <property type="entry name" value="YoaB-like"/>
</dbReference>
<dbReference type="CDD" id="cd00448">
    <property type="entry name" value="YjgF_YER057c_UK114_family"/>
    <property type="match status" value="1"/>
</dbReference>
<dbReference type="Gene3D" id="3.30.1330.40">
    <property type="entry name" value="RutC-like"/>
    <property type="match status" value="1"/>
</dbReference>
<dbReference type="InterPro" id="IPR035959">
    <property type="entry name" value="RutC-like_sf"/>
</dbReference>
<dbReference type="RefSeq" id="WP_078499020.1">
    <property type="nucleotide sequence ID" value="NZ_MSZX01000004.1"/>
</dbReference>
<protein>
    <submittedName>
        <fullName evidence="1">Enamine deaminase RidA</fullName>
    </submittedName>
</protein>
<dbReference type="PANTHER" id="PTHR47328:SF1">
    <property type="entry name" value="RUTC FAMILY PROTEIN YOAB"/>
    <property type="match status" value="1"/>
</dbReference>
<evidence type="ECO:0000313" key="1">
    <source>
        <dbReference type="EMBL" id="OPA78687.1"/>
    </source>
</evidence>
<dbReference type="OrthoDB" id="9796680at2"/>
<dbReference type="AlphaFoldDB" id="A0A1T2XFK4"/>
<dbReference type="Pfam" id="PF01042">
    <property type="entry name" value="Ribonuc_L-PSP"/>
    <property type="match status" value="1"/>
</dbReference>
<comment type="caution">
    <text evidence="1">The sequence shown here is derived from an EMBL/GenBank/DDBJ whole genome shotgun (WGS) entry which is preliminary data.</text>
</comment>
<dbReference type="SUPFAM" id="SSF55298">
    <property type="entry name" value="YjgF-like"/>
    <property type="match status" value="1"/>
</dbReference>
<dbReference type="EMBL" id="MSZX01000004">
    <property type="protein sequence ID" value="OPA78687.1"/>
    <property type="molecule type" value="Genomic_DNA"/>
</dbReference>
<gene>
    <name evidence="1" type="ORF">BVG16_12575</name>
</gene>
<dbReference type="PANTHER" id="PTHR47328">
    <property type="match status" value="1"/>
</dbReference>
<name>A0A1T2XFK4_9BACL</name>
<dbReference type="STRING" id="1324314.BVG16_12575"/>
<proteinExistence type="predicted"/>
<sequence>MIQRISTPFSYASAVAAGDYVFLGLHRGFGQSFTEQIHDSFSHIKETLNQLDLPLDRIVKVNVYLKNIKDLPEMEQVFCEYFEKDKFPARMTSTTEFIDSDCLMMIDGIVYKGLKEV</sequence>
<keyword evidence="2" id="KW-1185">Reference proteome</keyword>
<organism evidence="1 2">
    <name type="scientific">Paenibacillus selenitireducens</name>
    <dbReference type="NCBI Taxonomy" id="1324314"/>
    <lineage>
        <taxon>Bacteria</taxon>
        <taxon>Bacillati</taxon>
        <taxon>Bacillota</taxon>
        <taxon>Bacilli</taxon>
        <taxon>Bacillales</taxon>
        <taxon>Paenibacillaceae</taxon>
        <taxon>Paenibacillus</taxon>
    </lineage>
</organism>
<dbReference type="InterPro" id="IPR006175">
    <property type="entry name" value="YjgF/YER057c/UK114"/>
</dbReference>
<dbReference type="Proteomes" id="UP000190188">
    <property type="component" value="Unassembled WGS sequence"/>
</dbReference>